<dbReference type="RefSeq" id="WP_148074996.1">
    <property type="nucleotide sequence ID" value="NZ_CP042913.1"/>
</dbReference>
<evidence type="ECO:0000313" key="2">
    <source>
        <dbReference type="Proteomes" id="UP000323917"/>
    </source>
</evidence>
<protein>
    <submittedName>
        <fullName evidence="1">Uncharacterized protein</fullName>
    </submittedName>
</protein>
<keyword evidence="2" id="KW-1185">Reference proteome</keyword>
<evidence type="ECO:0000313" key="1">
    <source>
        <dbReference type="EMBL" id="QEG36675.1"/>
    </source>
</evidence>
<organism evidence="1 2">
    <name type="scientific">Bythopirellula goksoeyrii</name>
    <dbReference type="NCBI Taxonomy" id="1400387"/>
    <lineage>
        <taxon>Bacteria</taxon>
        <taxon>Pseudomonadati</taxon>
        <taxon>Planctomycetota</taxon>
        <taxon>Planctomycetia</taxon>
        <taxon>Pirellulales</taxon>
        <taxon>Lacipirellulaceae</taxon>
        <taxon>Bythopirellula</taxon>
    </lineage>
</organism>
<dbReference type="Proteomes" id="UP000323917">
    <property type="component" value="Chromosome"/>
</dbReference>
<dbReference type="AlphaFoldDB" id="A0A5B9QGA9"/>
<dbReference type="KEGG" id="bgok:Pr1d_39900"/>
<accession>A0A5B9QGA9</accession>
<sequence>MCDSQQDQLVAWLKEQGHSPVEIEKIMAKVAEYDAQTLRESIFDSINSGHIDLSALVREALAADEGQEGVDTTRE</sequence>
<dbReference type="EMBL" id="CP042913">
    <property type="protein sequence ID" value="QEG36675.1"/>
    <property type="molecule type" value="Genomic_DNA"/>
</dbReference>
<proteinExistence type="predicted"/>
<dbReference type="OrthoDB" id="288957at2"/>
<name>A0A5B9QGA9_9BACT</name>
<gene>
    <name evidence="1" type="ORF">Pr1d_39900</name>
</gene>
<reference evidence="1 2" key="1">
    <citation type="submission" date="2019-08" db="EMBL/GenBank/DDBJ databases">
        <title>Deep-cultivation of Planctomycetes and their phenomic and genomic characterization uncovers novel biology.</title>
        <authorList>
            <person name="Wiegand S."/>
            <person name="Jogler M."/>
            <person name="Boedeker C."/>
            <person name="Pinto D."/>
            <person name="Vollmers J."/>
            <person name="Rivas-Marin E."/>
            <person name="Kohn T."/>
            <person name="Peeters S.H."/>
            <person name="Heuer A."/>
            <person name="Rast P."/>
            <person name="Oberbeckmann S."/>
            <person name="Bunk B."/>
            <person name="Jeske O."/>
            <person name="Meyerdierks A."/>
            <person name="Storesund J.E."/>
            <person name="Kallscheuer N."/>
            <person name="Luecker S."/>
            <person name="Lage O.M."/>
            <person name="Pohl T."/>
            <person name="Merkel B.J."/>
            <person name="Hornburger P."/>
            <person name="Mueller R.-W."/>
            <person name="Bruemmer F."/>
            <person name="Labrenz M."/>
            <person name="Spormann A.M."/>
            <person name="Op den Camp H."/>
            <person name="Overmann J."/>
            <person name="Amann R."/>
            <person name="Jetten M.S.M."/>
            <person name="Mascher T."/>
            <person name="Medema M.H."/>
            <person name="Devos D.P."/>
            <person name="Kaster A.-K."/>
            <person name="Ovreas L."/>
            <person name="Rohde M."/>
            <person name="Galperin M.Y."/>
            <person name="Jogler C."/>
        </authorList>
    </citation>
    <scope>NUCLEOTIDE SEQUENCE [LARGE SCALE GENOMIC DNA]</scope>
    <source>
        <strain evidence="1 2">Pr1d</strain>
    </source>
</reference>